<dbReference type="GO" id="GO:0008270">
    <property type="term" value="F:zinc ion binding"/>
    <property type="evidence" value="ECO:0007669"/>
    <property type="project" value="UniProtKB-KW"/>
</dbReference>
<accession>A0A165J3W7</accession>
<dbReference type="OrthoDB" id="437457at2759"/>
<name>A0A165J3W7_EXIGL</name>
<dbReference type="AlphaFoldDB" id="A0A165J3W7"/>
<reference evidence="6 7" key="1">
    <citation type="journal article" date="2016" name="Mol. Biol. Evol.">
        <title>Comparative Genomics of Early-Diverging Mushroom-Forming Fungi Provides Insights into the Origins of Lignocellulose Decay Capabilities.</title>
        <authorList>
            <person name="Nagy L.G."/>
            <person name="Riley R."/>
            <person name="Tritt A."/>
            <person name="Adam C."/>
            <person name="Daum C."/>
            <person name="Floudas D."/>
            <person name="Sun H."/>
            <person name="Yadav J.S."/>
            <person name="Pangilinan J."/>
            <person name="Larsson K.H."/>
            <person name="Matsuura K."/>
            <person name="Barry K."/>
            <person name="Labutti K."/>
            <person name="Kuo R."/>
            <person name="Ohm R.A."/>
            <person name="Bhattacharya S.S."/>
            <person name="Shirouzu T."/>
            <person name="Yoshinaga Y."/>
            <person name="Martin F.M."/>
            <person name="Grigoriev I.V."/>
            <person name="Hibbett D.S."/>
        </authorList>
    </citation>
    <scope>NUCLEOTIDE SEQUENCE [LARGE SCALE GENOMIC DNA]</scope>
    <source>
        <strain evidence="6 7">HHB12029</strain>
    </source>
</reference>
<organism evidence="6 7">
    <name type="scientific">Exidia glandulosa HHB12029</name>
    <dbReference type="NCBI Taxonomy" id="1314781"/>
    <lineage>
        <taxon>Eukaryota</taxon>
        <taxon>Fungi</taxon>
        <taxon>Dikarya</taxon>
        <taxon>Basidiomycota</taxon>
        <taxon>Agaricomycotina</taxon>
        <taxon>Agaricomycetes</taxon>
        <taxon>Auriculariales</taxon>
        <taxon>Exidiaceae</taxon>
        <taxon>Exidia</taxon>
    </lineage>
</organism>
<gene>
    <name evidence="6" type="ORF">EXIGLDRAFT_611915</name>
</gene>
<evidence type="ECO:0000259" key="5">
    <source>
        <dbReference type="PROSITE" id="PS50865"/>
    </source>
</evidence>
<keyword evidence="2 4" id="KW-0863">Zinc-finger</keyword>
<dbReference type="PROSITE" id="PS50865">
    <property type="entry name" value="ZF_MYND_2"/>
    <property type="match status" value="1"/>
</dbReference>
<keyword evidence="7" id="KW-1185">Reference proteome</keyword>
<dbReference type="InterPro" id="IPR002893">
    <property type="entry name" value="Znf_MYND"/>
</dbReference>
<dbReference type="Gene3D" id="6.10.140.2220">
    <property type="match status" value="1"/>
</dbReference>
<dbReference type="STRING" id="1314781.A0A165J3W7"/>
<feature type="domain" description="MYND-type" evidence="5">
    <location>
        <begin position="12"/>
        <end position="48"/>
    </location>
</feature>
<dbReference type="Pfam" id="PF01753">
    <property type="entry name" value="zf-MYND"/>
    <property type="match status" value="1"/>
</dbReference>
<dbReference type="Proteomes" id="UP000077266">
    <property type="component" value="Unassembled WGS sequence"/>
</dbReference>
<evidence type="ECO:0000256" key="1">
    <source>
        <dbReference type="ARBA" id="ARBA00022723"/>
    </source>
</evidence>
<keyword evidence="1" id="KW-0479">Metal-binding</keyword>
<dbReference type="SUPFAM" id="SSF144232">
    <property type="entry name" value="HIT/MYND zinc finger-like"/>
    <property type="match status" value="1"/>
</dbReference>
<evidence type="ECO:0000256" key="3">
    <source>
        <dbReference type="ARBA" id="ARBA00022833"/>
    </source>
</evidence>
<dbReference type="EMBL" id="KV425975">
    <property type="protein sequence ID" value="KZV94295.1"/>
    <property type="molecule type" value="Genomic_DNA"/>
</dbReference>
<dbReference type="InParanoid" id="A0A165J3W7"/>
<proteinExistence type="predicted"/>
<evidence type="ECO:0000256" key="2">
    <source>
        <dbReference type="ARBA" id="ARBA00022771"/>
    </source>
</evidence>
<evidence type="ECO:0000313" key="7">
    <source>
        <dbReference type="Proteomes" id="UP000077266"/>
    </source>
</evidence>
<evidence type="ECO:0000256" key="4">
    <source>
        <dbReference type="PROSITE-ProRule" id="PRU00134"/>
    </source>
</evidence>
<sequence>MSISYLVKCGPCAVCNIVAYGWCSRCDTTFYCSRQHQAEDWQWHESICVPTSAYTYNFQVTAPSPSTGLVFAFAAPSSSTEPVVAFDALYFSKYEEYPRIVPVYCLPPADPASSMCPRPVIAVHLSCSSDGQPPASIILQQGIGCKLRYPLHVWYCPGSRTVNRVAWRMTCGQAPRPWRGDVLVMKYAGGRRQGYMDATSLDLPPVVQLFMSQR</sequence>
<protein>
    <recommendedName>
        <fullName evidence="5">MYND-type domain-containing protein</fullName>
    </recommendedName>
</protein>
<evidence type="ECO:0000313" key="6">
    <source>
        <dbReference type="EMBL" id="KZV94295.1"/>
    </source>
</evidence>
<keyword evidence="3" id="KW-0862">Zinc</keyword>